<gene>
    <name evidence="2" type="ORF">Ga0080574_TMP23</name>
</gene>
<dbReference type="RefSeq" id="WP_076693940.1">
    <property type="nucleotide sequence ID" value="NZ_CP015089.1"/>
</dbReference>
<accession>A0A1P8ULU2</accession>
<keyword evidence="2" id="KW-0614">Plasmid</keyword>
<protein>
    <submittedName>
        <fullName evidence="2">Uncharacterized protein</fullName>
    </submittedName>
</protein>
<name>A0A1P8ULU2_9RHOB</name>
<feature type="signal peptide" evidence="1">
    <location>
        <begin position="1"/>
        <end position="18"/>
    </location>
</feature>
<dbReference type="OrthoDB" id="9941558at2"/>
<dbReference type="AlphaFoldDB" id="A0A1P8ULU2"/>
<reference evidence="2 3" key="1">
    <citation type="submission" date="2016-04" db="EMBL/GenBank/DDBJ databases">
        <title>Deep-sea bacteria in the southern Pacific.</title>
        <authorList>
            <person name="Tang K."/>
        </authorList>
    </citation>
    <scope>NUCLEOTIDE SEQUENCE [LARGE SCALE GENOMIC DNA]</scope>
    <source>
        <strain evidence="2 3">JLT2014</strain>
        <plasmid evidence="3">ppaby5</plasmid>
    </source>
</reference>
<organism evidence="2 3">
    <name type="scientific">Salipiger abyssi</name>
    <dbReference type="NCBI Taxonomy" id="1250539"/>
    <lineage>
        <taxon>Bacteria</taxon>
        <taxon>Pseudomonadati</taxon>
        <taxon>Pseudomonadota</taxon>
        <taxon>Alphaproteobacteria</taxon>
        <taxon>Rhodobacterales</taxon>
        <taxon>Roseobacteraceae</taxon>
        <taxon>Salipiger</taxon>
    </lineage>
</organism>
<proteinExistence type="predicted"/>
<dbReference type="Proteomes" id="UP000187059">
    <property type="component" value="Plasmid pPABY5"/>
</dbReference>
<sequence precursor="true">MIPWRALPLILLAGAALAAGAPEAEDEEETPTFASAAVGGEFDALPPSGNGYPLEVLARIRIALGGEDPNAAPAEAPEAPSNGH</sequence>
<evidence type="ECO:0000256" key="1">
    <source>
        <dbReference type="SAM" id="SignalP"/>
    </source>
</evidence>
<dbReference type="KEGG" id="paby:Ga0080574_TMP23"/>
<geneLocation type="plasmid" evidence="3">
    <name>ppaby5</name>
</geneLocation>
<keyword evidence="3" id="KW-1185">Reference proteome</keyword>
<feature type="chain" id="PRO_5012253183" evidence="1">
    <location>
        <begin position="19"/>
        <end position="84"/>
    </location>
</feature>
<keyword evidence="1" id="KW-0732">Signal</keyword>
<evidence type="ECO:0000313" key="3">
    <source>
        <dbReference type="Proteomes" id="UP000187059"/>
    </source>
</evidence>
<dbReference type="EMBL" id="CP015089">
    <property type="protein sequence ID" value="APZ50357.1"/>
    <property type="molecule type" value="Genomic_DNA"/>
</dbReference>
<evidence type="ECO:0000313" key="2">
    <source>
        <dbReference type="EMBL" id="APZ50357.1"/>
    </source>
</evidence>